<dbReference type="RefSeq" id="WP_146387350.1">
    <property type="nucleotide sequence ID" value="NZ_VFIO01000012.1"/>
</dbReference>
<feature type="region of interest" description="Disordered" evidence="1">
    <location>
        <begin position="207"/>
        <end position="257"/>
    </location>
</feature>
<dbReference type="InterPro" id="IPR028949">
    <property type="entry name" value="Ntox15"/>
</dbReference>
<feature type="compositionally biased region" description="Basic residues" evidence="1">
    <location>
        <begin position="223"/>
        <end position="237"/>
    </location>
</feature>
<evidence type="ECO:0000313" key="3">
    <source>
        <dbReference type="EMBL" id="TWR86187.1"/>
    </source>
</evidence>
<reference evidence="3 4" key="1">
    <citation type="submission" date="2019-06" db="EMBL/GenBank/DDBJ databases">
        <title>Pseudomonas bimorpha sp. nov. isolated from bovine raw milk and skim milk concentrate.</title>
        <authorList>
            <person name="Hofmann K."/>
            <person name="Huptas C."/>
            <person name="Doll E."/>
            <person name="Scherer S."/>
            <person name="Wenning M."/>
        </authorList>
    </citation>
    <scope>NUCLEOTIDE SEQUENCE [LARGE SCALE GENOMIC DNA]</scope>
    <source>
        <strain evidence="3 4">DSM 108989</strain>
    </source>
</reference>
<feature type="compositionally biased region" description="Basic and acidic residues" evidence="1">
    <location>
        <begin position="238"/>
        <end position="257"/>
    </location>
</feature>
<gene>
    <name evidence="3" type="ORF">FJD38_21305</name>
</gene>
<dbReference type="EMBL" id="VFIO01000012">
    <property type="protein sequence ID" value="TWR86187.1"/>
    <property type="molecule type" value="Genomic_DNA"/>
</dbReference>
<feature type="compositionally biased region" description="Basic and acidic residues" evidence="1">
    <location>
        <begin position="207"/>
        <end position="222"/>
    </location>
</feature>
<dbReference type="Pfam" id="PF15604">
    <property type="entry name" value="Ntox15"/>
    <property type="match status" value="1"/>
</dbReference>
<dbReference type="CDD" id="cd20745">
    <property type="entry name" value="FIX_RhsA_AHH_HNH-like"/>
    <property type="match status" value="1"/>
</dbReference>
<proteinExistence type="predicted"/>
<dbReference type="Proteomes" id="UP000318428">
    <property type="component" value="Unassembled WGS sequence"/>
</dbReference>
<feature type="region of interest" description="Disordered" evidence="1">
    <location>
        <begin position="277"/>
        <end position="320"/>
    </location>
</feature>
<feature type="compositionally biased region" description="Basic and acidic residues" evidence="1">
    <location>
        <begin position="291"/>
        <end position="300"/>
    </location>
</feature>
<protein>
    <recommendedName>
        <fullName evidence="2">Novel toxin 15 domain-containing protein</fullName>
    </recommendedName>
</protein>
<sequence length="431" mass="46297">MTEPLEINISKSFVEYGGKQWATYESGGGVTVQIWKGQQLEQQQNLSYADYALFREKAPEIGLRAYPDPALRPKGGTSANGNTLGRVVGQTAPTAVPAQQGNPPIEVESEEEGITGEQVLDGIQLGLDVVGLIPVVGEVADIASAAVSVVRGDYVGAGLSLLSAIPFLGYAGTAGKAARYGAKMAEASGKAGKEAVDKAAKEAADKAVKESAEKKAREEAARKQKQGAKVKPKKLPKKKPECFEPRNSKKYKNMSEAEQKKYLREYARQLKRQEDAINNMSAKDFANARRKFNETKEKSPNNEGRNPKAAAAQDAYRNERASEVKDSIYEGYLRRNPKIDPRIAESDAAARAKGIMESLAALHEPDMVAGGWHEPKPAALGNKGVNSAIGGSWSQKGRVTLLDDAAKKAVARGDASDMMNVELTICPPGKK</sequence>
<organism evidence="3 4">
    <name type="scientific">Pseudomonas saxonica</name>
    <dbReference type="NCBI Taxonomy" id="2600598"/>
    <lineage>
        <taxon>Bacteria</taxon>
        <taxon>Pseudomonadati</taxon>
        <taxon>Pseudomonadota</taxon>
        <taxon>Gammaproteobacteria</taxon>
        <taxon>Pseudomonadales</taxon>
        <taxon>Pseudomonadaceae</taxon>
        <taxon>Pseudomonas</taxon>
    </lineage>
</organism>
<feature type="domain" description="Novel toxin 15" evidence="2">
    <location>
        <begin position="260"/>
        <end position="424"/>
    </location>
</feature>
<comment type="caution">
    <text evidence="3">The sequence shown here is derived from an EMBL/GenBank/DDBJ whole genome shotgun (WGS) entry which is preliminary data.</text>
</comment>
<evidence type="ECO:0000313" key="4">
    <source>
        <dbReference type="Proteomes" id="UP000318428"/>
    </source>
</evidence>
<evidence type="ECO:0000259" key="2">
    <source>
        <dbReference type="Pfam" id="PF15604"/>
    </source>
</evidence>
<name>A0ABY3GCC7_9PSED</name>
<accession>A0ABY3GCC7</accession>
<evidence type="ECO:0000256" key="1">
    <source>
        <dbReference type="SAM" id="MobiDB-lite"/>
    </source>
</evidence>
<keyword evidence="4" id="KW-1185">Reference proteome</keyword>